<dbReference type="GO" id="GO:0004497">
    <property type="term" value="F:monooxygenase activity"/>
    <property type="evidence" value="ECO:0007669"/>
    <property type="project" value="UniProtKB-KW"/>
</dbReference>
<organism evidence="9 10">
    <name type="scientific">Quillaja saponaria</name>
    <name type="common">Soap bark tree</name>
    <dbReference type="NCBI Taxonomy" id="32244"/>
    <lineage>
        <taxon>Eukaryota</taxon>
        <taxon>Viridiplantae</taxon>
        <taxon>Streptophyta</taxon>
        <taxon>Embryophyta</taxon>
        <taxon>Tracheophyta</taxon>
        <taxon>Spermatophyta</taxon>
        <taxon>Magnoliopsida</taxon>
        <taxon>eudicotyledons</taxon>
        <taxon>Gunneridae</taxon>
        <taxon>Pentapetalae</taxon>
        <taxon>rosids</taxon>
        <taxon>fabids</taxon>
        <taxon>Fabales</taxon>
        <taxon>Quillajaceae</taxon>
        <taxon>Quillaja</taxon>
    </lineage>
</organism>
<dbReference type="FunFam" id="1.10.630.10:FF:000007">
    <property type="entry name" value="Cytochrome P450 76C4"/>
    <property type="match status" value="1"/>
</dbReference>
<dbReference type="PANTHER" id="PTHR47950:SF4">
    <property type="entry name" value="GERANIOL 8-HYDROXYLASE-LIKE"/>
    <property type="match status" value="1"/>
</dbReference>
<dbReference type="EMBL" id="JARAOO010000009">
    <property type="protein sequence ID" value="KAJ7957330.1"/>
    <property type="molecule type" value="Genomic_DNA"/>
</dbReference>
<evidence type="ECO:0000256" key="3">
    <source>
        <dbReference type="ARBA" id="ARBA00022723"/>
    </source>
</evidence>
<accession>A0AAD7PJS3</accession>
<dbReference type="GO" id="GO:0020037">
    <property type="term" value="F:heme binding"/>
    <property type="evidence" value="ECO:0007669"/>
    <property type="project" value="InterPro"/>
</dbReference>
<keyword evidence="4 8" id="KW-0560">Oxidoreductase</keyword>
<reference evidence="9" key="1">
    <citation type="journal article" date="2023" name="Science">
        <title>Elucidation of the pathway for biosynthesis of saponin adjuvants from the soapbark tree.</title>
        <authorList>
            <person name="Reed J."/>
            <person name="Orme A."/>
            <person name="El-Demerdash A."/>
            <person name="Owen C."/>
            <person name="Martin L.B.B."/>
            <person name="Misra R.C."/>
            <person name="Kikuchi S."/>
            <person name="Rejzek M."/>
            <person name="Martin A.C."/>
            <person name="Harkess A."/>
            <person name="Leebens-Mack J."/>
            <person name="Louveau T."/>
            <person name="Stephenson M.J."/>
            <person name="Osbourn A."/>
        </authorList>
    </citation>
    <scope>NUCLEOTIDE SEQUENCE</scope>
    <source>
        <strain evidence="9">S10</strain>
    </source>
</reference>
<dbReference type="SUPFAM" id="SSF48264">
    <property type="entry name" value="Cytochrome P450"/>
    <property type="match status" value="1"/>
</dbReference>
<dbReference type="InterPro" id="IPR001128">
    <property type="entry name" value="Cyt_P450"/>
</dbReference>
<keyword evidence="5 7" id="KW-0408">Iron</keyword>
<evidence type="ECO:0000256" key="8">
    <source>
        <dbReference type="RuleBase" id="RU000461"/>
    </source>
</evidence>
<evidence type="ECO:0000256" key="1">
    <source>
        <dbReference type="ARBA" id="ARBA00010617"/>
    </source>
</evidence>
<keyword evidence="6 8" id="KW-0503">Monooxygenase</keyword>
<dbReference type="Pfam" id="PF00067">
    <property type="entry name" value="p450"/>
    <property type="match status" value="1"/>
</dbReference>
<dbReference type="KEGG" id="qsa:O6P43_023650"/>
<sequence>MMNFLNSILFCLFTFTVIQAVNFLLFLTKNKKSLTKFPPGPKPLPIFGNLFELGDKPHQSFAKLASIYGPIMSLKLGQITTVVISSAAIAKEVLQTQDLAFSNRTIPDSIKAHNHDQLGMPWLSISSSQWRNLRKICNFNIFTAKKLDANFHLRRRKVQDMIDEVEASCEAGVEVDIGQVGFRTTLNLLSNTMFSVDVADPNSKFAKDFKEIVSTIMDLAGKPNLADYFPLLKVIDPQRIRHRMGYCFSKIFAFFDRITNERLKLFRVIGYVSSGDILDVLLKFIETSDEEIDRPHMDHLLLDLFAAGTDTTTSTLEFAMAELLHNRETLSKAQAELEKTIGIGKLVEESDIARLPYLQAIVKETFRLHPAVPFLLPRKVENNTELCGFTVPKGAQVLVNAWAIGRDPSIWESPDTFMPDRFLGSDIDVKGQNFELIPFGAGRRICPGLPLGIRMIHLMLASLIHCFDWKFEDGFTLKDMNMDEKLGLTLHMAQPLRVFPVRR</sequence>
<keyword evidence="10" id="KW-1185">Reference proteome</keyword>
<dbReference type="InterPro" id="IPR002401">
    <property type="entry name" value="Cyt_P450_E_grp-I"/>
</dbReference>
<dbReference type="CDD" id="cd11073">
    <property type="entry name" value="CYP76-like"/>
    <property type="match status" value="1"/>
</dbReference>
<comment type="similarity">
    <text evidence="1 8">Belongs to the cytochrome P450 family.</text>
</comment>
<feature type="binding site" description="axial binding residue" evidence="7">
    <location>
        <position position="446"/>
    </location>
    <ligand>
        <name>heme</name>
        <dbReference type="ChEBI" id="CHEBI:30413"/>
    </ligand>
    <ligandPart>
        <name>Fe</name>
        <dbReference type="ChEBI" id="CHEBI:18248"/>
    </ligandPart>
</feature>
<dbReference type="PRINTS" id="PR00385">
    <property type="entry name" value="P450"/>
</dbReference>
<evidence type="ECO:0000256" key="7">
    <source>
        <dbReference type="PIRSR" id="PIRSR602401-1"/>
    </source>
</evidence>
<dbReference type="AlphaFoldDB" id="A0AAD7PJS3"/>
<evidence type="ECO:0000256" key="2">
    <source>
        <dbReference type="ARBA" id="ARBA00022617"/>
    </source>
</evidence>
<gene>
    <name evidence="9" type="ORF">O6P43_023650</name>
</gene>
<dbReference type="InterPro" id="IPR017972">
    <property type="entry name" value="Cyt_P450_CS"/>
</dbReference>
<proteinExistence type="inferred from homology"/>
<dbReference type="PRINTS" id="PR00463">
    <property type="entry name" value="EP450I"/>
</dbReference>
<keyword evidence="2 7" id="KW-0349">Heme</keyword>
<keyword evidence="3 7" id="KW-0479">Metal-binding</keyword>
<protein>
    <submittedName>
        <fullName evidence="9">Cytochrome P450</fullName>
    </submittedName>
</protein>
<dbReference type="Gene3D" id="1.10.630.10">
    <property type="entry name" value="Cytochrome P450"/>
    <property type="match status" value="1"/>
</dbReference>
<evidence type="ECO:0000313" key="9">
    <source>
        <dbReference type="EMBL" id="KAJ7957330.1"/>
    </source>
</evidence>
<name>A0AAD7PJS3_QUISA</name>
<dbReference type="GO" id="GO:0005506">
    <property type="term" value="F:iron ion binding"/>
    <property type="evidence" value="ECO:0007669"/>
    <property type="project" value="InterPro"/>
</dbReference>
<dbReference type="PROSITE" id="PS00086">
    <property type="entry name" value="CYTOCHROME_P450"/>
    <property type="match status" value="1"/>
</dbReference>
<dbReference type="GO" id="GO:0016705">
    <property type="term" value="F:oxidoreductase activity, acting on paired donors, with incorporation or reduction of molecular oxygen"/>
    <property type="evidence" value="ECO:0007669"/>
    <property type="project" value="InterPro"/>
</dbReference>
<evidence type="ECO:0000256" key="6">
    <source>
        <dbReference type="ARBA" id="ARBA00023033"/>
    </source>
</evidence>
<comment type="cofactor">
    <cofactor evidence="7">
        <name>heme</name>
        <dbReference type="ChEBI" id="CHEBI:30413"/>
    </cofactor>
</comment>
<dbReference type="Proteomes" id="UP001163823">
    <property type="component" value="Chromosome 9"/>
</dbReference>
<comment type="caution">
    <text evidence="9">The sequence shown here is derived from an EMBL/GenBank/DDBJ whole genome shotgun (WGS) entry which is preliminary data.</text>
</comment>
<dbReference type="PANTHER" id="PTHR47950">
    <property type="entry name" value="CYTOCHROME P450, FAMILY 76, SUBFAMILY C, POLYPEPTIDE 5-RELATED"/>
    <property type="match status" value="1"/>
</dbReference>
<evidence type="ECO:0000256" key="5">
    <source>
        <dbReference type="ARBA" id="ARBA00023004"/>
    </source>
</evidence>
<evidence type="ECO:0000256" key="4">
    <source>
        <dbReference type="ARBA" id="ARBA00023002"/>
    </source>
</evidence>
<dbReference type="InterPro" id="IPR036396">
    <property type="entry name" value="Cyt_P450_sf"/>
</dbReference>
<evidence type="ECO:0000313" key="10">
    <source>
        <dbReference type="Proteomes" id="UP001163823"/>
    </source>
</evidence>